<comment type="caution">
    <text evidence="1">The sequence shown here is derived from an EMBL/GenBank/DDBJ whole genome shotgun (WGS) entry which is preliminary data.</text>
</comment>
<sequence>MNFSFCPVLNFIKNDVSKDERFLKHAFFSLQFDFPEA</sequence>
<proteinExistence type="predicted"/>
<reference evidence="1 2" key="1">
    <citation type="submission" date="2014-02" db="EMBL/GenBank/DDBJ databases">
        <authorList>
            <person name="Sears C."/>
            <person name="Carroll K."/>
            <person name="Sack B.R."/>
            <person name="Qadri F."/>
            <person name="Myers L.L."/>
            <person name="Chung G.-T."/>
            <person name="Escheverria P."/>
            <person name="Fraser C.M."/>
            <person name="Sadzewicz L."/>
            <person name="Shefchek K.A."/>
            <person name="Tallon L."/>
            <person name="Das S.P."/>
            <person name="Daugherty S."/>
            <person name="Mongodin E.F."/>
        </authorList>
    </citation>
    <scope>NUCLEOTIDE SEQUENCE [LARGE SCALE GENOMIC DNA]</scope>
    <source>
        <strain evidence="1 2">3783N1-6</strain>
    </source>
</reference>
<evidence type="ECO:0000313" key="2">
    <source>
        <dbReference type="Proteomes" id="UP000021175"/>
    </source>
</evidence>
<gene>
    <name evidence="1" type="ORF">M119_3656</name>
</gene>
<dbReference type="Proteomes" id="UP000021175">
    <property type="component" value="Unassembled WGS sequence"/>
</dbReference>
<accession>A0AB73AGC4</accession>
<dbReference type="EMBL" id="JGEU01000044">
    <property type="protein sequence ID" value="EYB07922.1"/>
    <property type="molecule type" value="Genomic_DNA"/>
</dbReference>
<dbReference type="AlphaFoldDB" id="A0AB73AGC4"/>
<name>A0AB73AGC4_BACFG</name>
<protein>
    <submittedName>
        <fullName evidence="1">Uncharacterized protein</fullName>
    </submittedName>
</protein>
<organism evidence="1 2">
    <name type="scientific">Bacteroides fragilis str. 3783N1-6</name>
    <dbReference type="NCBI Taxonomy" id="1339310"/>
    <lineage>
        <taxon>Bacteria</taxon>
        <taxon>Pseudomonadati</taxon>
        <taxon>Bacteroidota</taxon>
        <taxon>Bacteroidia</taxon>
        <taxon>Bacteroidales</taxon>
        <taxon>Bacteroidaceae</taxon>
        <taxon>Bacteroides</taxon>
    </lineage>
</organism>
<evidence type="ECO:0000313" key="1">
    <source>
        <dbReference type="EMBL" id="EYB07922.1"/>
    </source>
</evidence>